<evidence type="ECO:0000313" key="4">
    <source>
        <dbReference type="EMBL" id="PSJ65153.1"/>
    </source>
</evidence>
<dbReference type="InterPro" id="IPR036188">
    <property type="entry name" value="FAD/NAD-bd_sf"/>
</dbReference>
<dbReference type="Gene3D" id="3.50.50.60">
    <property type="entry name" value="FAD/NAD(P)-binding domain"/>
    <property type="match status" value="1"/>
</dbReference>
<evidence type="ECO:0000256" key="2">
    <source>
        <dbReference type="PIRSR" id="PIRSR000137-2"/>
    </source>
</evidence>
<dbReference type="PIRSF" id="PIRSF000137">
    <property type="entry name" value="Alcohol_oxidase"/>
    <property type="match status" value="1"/>
</dbReference>
<dbReference type="Gene3D" id="3.30.410.40">
    <property type="match status" value="1"/>
</dbReference>
<organism evidence="4 5">
    <name type="scientific">Kumtagia ephedrae</name>
    <dbReference type="NCBI Taxonomy" id="2116701"/>
    <lineage>
        <taxon>Bacteria</taxon>
        <taxon>Pseudomonadati</taxon>
        <taxon>Pseudomonadota</taxon>
        <taxon>Alphaproteobacteria</taxon>
        <taxon>Hyphomicrobiales</taxon>
        <taxon>Phyllobacteriaceae</taxon>
        <taxon>Kumtagia</taxon>
    </lineage>
</organism>
<reference evidence="4 5" key="1">
    <citation type="submission" date="2018-03" db="EMBL/GenBank/DDBJ databases">
        <title>The draft genome of Mesorhizobium sp. 6GN-30.</title>
        <authorList>
            <person name="Liu L."/>
            <person name="Li L."/>
            <person name="Wang T."/>
            <person name="Zhang X."/>
            <person name="Liang L."/>
        </authorList>
    </citation>
    <scope>NUCLEOTIDE SEQUENCE [LARGE SCALE GENOMIC DNA]</scope>
    <source>
        <strain evidence="4 5">6GN30</strain>
    </source>
</reference>
<dbReference type="PANTHER" id="PTHR11552:SF152">
    <property type="entry name" value="OXIDASE (CODA), PUTATIVE (AFU_ORTHOLOGUE AFUA_8G04090)-RELATED"/>
    <property type="match status" value="1"/>
</dbReference>
<evidence type="ECO:0000313" key="5">
    <source>
        <dbReference type="Proteomes" id="UP000241229"/>
    </source>
</evidence>
<dbReference type="SUPFAM" id="SSF51905">
    <property type="entry name" value="FAD/NAD(P)-binding domain"/>
    <property type="match status" value="1"/>
</dbReference>
<dbReference type="AlphaFoldDB" id="A0A2P7SRQ6"/>
<dbReference type="PANTHER" id="PTHR11552">
    <property type="entry name" value="GLUCOSE-METHANOL-CHOLINE GMC OXIDOREDUCTASE"/>
    <property type="match status" value="1"/>
</dbReference>
<dbReference type="EMBL" id="PXYK01000002">
    <property type="protein sequence ID" value="PSJ65153.1"/>
    <property type="molecule type" value="Genomic_DNA"/>
</dbReference>
<keyword evidence="2" id="KW-0285">Flavoprotein</keyword>
<gene>
    <name evidence="4" type="ORF">C7I84_02055</name>
</gene>
<dbReference type="GO" id="GO:0050660">
    <property type="term" value="F:flavin adenine dinucleotide binding"/>
    <property type="evidence" value="ECO:0007669"/>
    <property type="project" value="InterPro"/>
</dbReference>
<dbReference type="InterPro" id="IPR000172">
    <property type="entry name" value="GMC_OxRdtase_N"/>
</dbReference>
<feature type="domain" description="Glucose-methanol-choline oxidoreductase N-terminal" evidence="3">
    <location>
        <begin position="238"/>
        <end position="252"/>
    </location>
</feature>
<evidence type="ECO:0000259" key="3">
    <source>
        <dbReference type="PROSITE" id="PS00624"/>
    </source>
</evidence>
<dbReference type="Pfam" id="PF05199">
    <property type="entry name" value="GMC_oxred_C"/>
    <property type="match status" value="1"/>
</dbReference>
<feature type="binding site" evidence="2">
    <location>
        <position position="84"/>
    </location>
    <ligand>
        <name>FAD</name>
        <dbReference type="ChEBI" id="CHEBI:57692"/>
    </ligand>
</feature>
<proteinExistence type="inferred from homology"/>
<comment type="similarity">
    <text evidence="1">Belongs to the GMC oxidoreductase family.</text>
</comment>
<evidence type="ECO:0000256" key="1">
    <source>
        <dbReference type="ARBA" id="ARBA00010790"/>
    </source>
</evidence>
<dbReference type="SUPFAM" id="SSF54373">
    <property type="entry name" value="FAD-linked reductases, C-terminal domain"/>
    <property type="match status" value="1"/>
</dbReference>
<name>A0A2P7SRQ6_9HYPH</name>
<dbReference type="InterPro" id="IPR012132">
    <property type="entry name" value="GMC_OxRdtase"/>
</dbReference>
<dbReference type="GO" id="GO:0016614">
    <property type="term" value="F:oxidoreductase activity, acting on CH-OH group of donors"/>
    <property type="evidence" value="ECO:0007669"/>
    <property type="project" value="InterPro"/>
</dbReference>
<keyword evidence="2" id="KW-0274">FAD</keyword>
<dbReference type="Pfam" id="PF00732">
    <property type="entry name" value="GMC_oxred_N"/>
    <property type="match status" value="1"/>
</dbReference>
<protein>
    <submittedName>
        <fullName evidence="4">Choline oxidase</fullName>
    </submittedName>
</protein>
<comment type="caution">
    <text evidence="4">The sequence shown here is derived from an EMBL/GenBank/DDBJ whole genome shotgun (WGS) entry which is preliminary data.</text>
</comment>
<comment type="cofactor">
    <cofactor evidence="2">
        <name>FAD</name>
        <dbReference type="ChEBI" id="CHEBI:57692"/>
    </cofactor>
</comment>
<dbReference type="Proteomes" id="UP000241229">
    <property type="component" value="Unassembled WGS sequence"/>
</dbReference>
<dbReference type="InterPro" id="IPR007867">
    <property type="entry name" value="GMC_OxRtase_C"/>
</dbReference>
<keyword evidence="5" id="KW-1185">Reference proteome</keyword>
<dbReference type="PROSITE" id="PS00624">
    <property type="entry name" value="GMC_OXRED_2"/>
    <property type="match status" value="1"/>
</dbReference>
<feature type="binding site" evidence="2">
    <location>
        <position position="206"/>
    </location>
    <ligand>
        <name>FAD</name>
        <dbReference type="ChEBI" id="CHEBI:57692"/>
    </ligand>
</feature>
<accession>A0A2P7SRQ6</accession>
<sequence length="499" mass="53410">MDSLEFDYVVVGGGGAGAVLARTLAERTSASVALLEIGPSDADKDEVLDFRRYREVPAGPLGTRIAIVPPTRGNGRFSYPVSRVLGGSTSQNTCIWFRPPASDFDDWAAAGALGWGPDAILPHFEALEASVKVETQAADLDSHRVLFDAARQSGFERIDFSTPFDIGMGDYRMSKSGAYRQSTSVVFLRPPSSLPANLAVLTETAVERLLFGPGNEVTGVETSRGPIRARREVVLSAGALETPKLLMLSGIGPADHLREFGLEVRRDLPGVGRHLLDHPAACVNIAATRPLARDEVWNYAGVLFERVEPDAPWPDIEIQLGPELFEQQTAPAGYPSAPFGFAAYFTVNRARSEGSVCLSSPGPHDHPAVDPAYFSDPDGYDMRIMVGGVKAARRLFAAPAMQGWAGAELAPGADCRDDEEIADFVRETVTTGYHPAGTCRMGDPADPRAVVDPELRVIGVPGLRVADASIMPTMVSVNIAPTCMMIGRRAAELIARSPA</sequence>